<dbReference type="GO" id="GO:0005351">
    <property type="term" value="F:carbohydrate:proton symporter activity"/>
    <property type="evidence" value="ECO:0007669"/>
    <property type="project" value="TreeGrafter"/>
</dbReference>
<dbReference type="GO" id="GO:0055056">
    <property type="term" value="F:D-glucose transmembrane transporter activity"/>
    <property type="evidence" value="ECO:0007669"/>
    <property type="project" value="UniProtKB-ARBA"/>
</dbReference>
<organism evidence="11 12">
    <name type="scientific">Hanseniaspora guilliermondii</name>
    <dbReference type="NCBI Taxonomy" id="56406"/>
    <lineage>
        <taxon>Eukaryota</taxon>
        <taxon>Fungi</taxon>
        <taxon>Dikarya</taxon>
        <taxon>Ascomycota</taxon>
        <taxon>Saccharomycotina</taxon>
        <taxon>Saccharomycetes</taxon>
        <taxon>Saccharomycodales</taxon>
        <taxon>Saccharomycodaceae</taxon>
        <taxon>Hanseniaspora</taxon>
    </lineage>
</organism>
<feature type="transmembrane region" description="Helical" evidence="9">
    <location>
        <begin position="457"/>
        <end position="479"/>
    </location>
</feature>
<keyword evidence="7 9" id="KW-0472">Membrane</keyword>
<evidence type="ECO:0000256" key="8">
    <source>
        <dbReference type="RuleBase" id="RU003346"/>
    </source>
</evidence>
<feature type="transmembrane region" description="Helical" evidence="9">
    <location>
        <begin position="133"/>
        <end position="151"/>
    </location>
</feature>
<keyword evidence="6 9" id="KW-1133">Transmembrane helix</keyword>
<keyword evidence="4" id="KW-0762">Sugar transport</keyword>
<evidence type="ECO:0000256" key="7">
    <source>
        <dbReference type="ARBA" id="ARBA00023136"/>
    </source>
</evidence>
<dbReference type="InterPro" id="IPR003663">
    <property type="entry name" value="Sugar/inositol_transpt"/>
</dbReference>
<feature type="transmembrane region" description="Helical" evidence="9">
    <location>
        <begin position="52"/>
        <end position="77"/>
    </location>
</feature>
<evidence type="ECO:0000313" key="11">
    <source>
        <dbReference type="EMBL" id="SGZ38159.1"/>
    </source>
</evidence>
<dbReference type="Gene3D" id="1.20.1250.20">
    <property type="entry name" value="MFS general substrate transporter like domains"/>
    <property type="match status" value="1"/>
</dbReference>
<reference evidence="12" key="1">
    <citation type="submission" date="2016-11" db="EMBL/GenBank/DDBJ databases">
        <authorList>
            <person name="Guldener U."/>
        </authorList>
    </citation>
    <scope>NUCLEOTIDE SEQUENCE [LARGE SCALE GENOMIC DNA]</scope>
</reference>
<dbReference type="OrthoDB" id="5141738at2759"/>
<dbReference type="GO" id="GO:0005886">
    <property type="term" value="C:plasma membrane"/>
    <property type="evidence" value="ECO:0007669"/>
    <property type="project" value="TreeGrafter"/>
</dbReference>
<dbReference type="PANTHER" id="PTHR48022">
    <property type="entry name" value="PLASTIDIC GLUCOSE TRANSPORTER 4"/>
    <property type="match status" value="1"/>
</dbReference>
<keyword evidence="12" id="KW-1185">Reference proteome</keyword>
<keyword evidence="5 9" id="KW-0812">Transmembrane</keyword>
<feature type="transmembrane region" description="Helical" evidence="9">
    <location>
        <begin position="381"/>
        <end position="402"/>
    </location>
</feature>
<evidence type="ECO:0000256" key="9">
    <source>
        <dbReference type="SAM" id="Phobius"/>
    </source>
</evidence>
<accession>A0A1L0CTV4</accession>
<dbReference type="InterPro" id="IPR020846">
    <property type="entry name" value="MFS_dom"/>
</dbReference>
<dbReference type="Proteomes" id="UP000183365">
    <property type="component" value="Unassembled WGS sequence"/>
</dbReference>
<dbReference type="NCBIfam" id="TIGR00879">
    <property type="entry name" value="SP"/>
    <property type="match status" value="1"/>
</dbReference>
<sequence>MRENSNSVSEEDIKIHEDDKKFDDVNIHNPTPPIEDKLLTEDDESISKYVGVILNCLLIAFGGFMFGFDVGTIGGFFKMGNFMKRFGSYHHGRQEYYFTNVRTGLLVSMFNVGCCIGGIALGGLCDKYGRKPALTIVAGIYMIGVLIQITCMDHPHVWVQYLIGRIIAGFGFGGISVFSPLMLGETAPAKLRSICVSFYQLVNCFGIFIGYCCNYGTKKYSDNSSAQWRVALGLCFLWALTMMGGITFVPESARYLVQKDRIEEARKTLSILNKVPMDDPLLEKELDIIVSAVQAERIAGKASFRELFSTKTKVFQRLVMGVILQSLQQLTGDNYFFYYGTIIFTAVGLKDSYQTSIIIGIVNFASTCMCLIVVKKFGRRTVLMFGSITMTVCMVIYSAIGVKKLYPHGRSEPASKSAGDVMIVFTCLYIFFFATTWGPLPYVVCAESYPLRVKSKCIAITQGTNWIWGFLISFFTPFITGAIHFSYGFVFMGCLIFMTFFVFFVIPETKDLTLEEVDELWQDDVLPWRSSNWVPAARRGEDYDDNDLRNNQKVGLKRFF</sequence>
<protein>
    <submittedName>
        <fullName evidence="11">Related to Hexose transporter 2</fullName>
    </submittedName>
</protein>
<dbReference type="InterPro" id="IPR050360">
    <property type="entry name" value="MFS_Sugar_Transporters"/>
</dbReference>
<evidence type="ECO:0000256" key="4">
    <source>
        <dbReference type="ARBA" id="ARBA00022597"/>
    </source>
</evidence>
<feature type="transmembrane region" description="Helical" evidence="9">
    <location>
        <begin position="228"/>
        <end position="249"/>
    </location>
</feature>
<dbReference type="SUPFAM" id="SSF103473">
    <property type="entry name" value="MFS general substrate transporter"/>
    <property type="match status" value="1"/>
</dbReference>
<dbReference type="PANTHER" id="PTHR48022:SF75">
    <property type="entry name" value="GALACTOSE TRANSPORTER-RELATED"/>
    <property type="match status" value="1"/>
</dbReference>
<dbReference type="EMBL" id="FQNF01000004">
    <property type="protein sequence ID" value="SGZ38159.1"/>
    <property type="molecule type" value="Genomic_DNA"/>
</dbReference>
<dbReference type="VEuPathDB" id="FungiDB:HGUI_00359"/>
<comment type="subcellular location">
    <subcellularLocation>
        <location evidence="1">Membrane</location>
        <topology evidence="1">Multi-pass membrane protein</topology>
    </subcellularLocation>
</comment>
<dbReference type="AlphaFoldDB" id="A0A1L0CTV4"/>
<proteinExistence type="inferred from homology"/>
<dbReference type="CDD" id="cd17356">
    <property type="entry name" value="MFS_HXT"/>
    <property type="match status" value="1"/>
</dbReference>
<evidence type="ECO:0000256" key="3">
    <source>
        <dbReference type="ARBA" id="ARBA00022448"/>
    </source>
</evidence>
<dbReference type="PRINTS" id="PR00171">
    <property type="entry name" value="SUGRTRNSPORT"/>
</dbReference>
<feature type="transmembrane region" description="Helical" evidence="9">
    <location>
        <begin position="97"/>
        <end position="121"/>
    </location>
</feature>
<feature type="transmembrane region" description="Helical" evidence="9">
    <location>
        <begin position="485"/>
        <end position="506"/>
    </location>
</feature>
<evidence type="ECO:0000313" key="12">
    <source>
        <dbReference type="Proteomes" id="UP000183365"/>
    </source>
</evidence>
<dbReference type="PROSITE" id="PS50850">
    <property type="entry name" value="MFS"/>
    <property type="match status" value="1"/>
</dbReference>
<dbReference type="InterPro" id="IPR036259">
    <property type="entry name" value="MFS_trans_sf"/>
</dbReference>
<evidence type="ECO:0000256" key="6">
    <source>
        <dbReference type="ARBA" id="ARBA00022989"/>
    </source>
</evidence>
<dbReference type="FunFam" id="1.20.1250.20:FF:000044">
    <property type="entry name" value="Hexose transporter Hxt3p"/>
    <property type="match status" value="1"/>
</dbReference>
<gene>
    <name evidence="11" type="ORF">HGUI_00359</name>
</gene>
<feature type="domain" description="Major facilitator superfamily (MFS) profile" evidence="10">
    <location>
        <begin position="55"/>
        <end position="510"/>
    </location>
</feature>
<feature type="transmembrane region" description="Helical" evidence="9">
    <location>
        <begin position="353"/>
        <end position="374"/>
    </location>
</feature>
<comment type="similarity">
    <text evidence="2 8">Belongs to the major facilitator superfamily. Sugar transporter (TC 2.A.1.1) family.</text>
</comment>
<evidence type="ECO:0000259" key="10">
    <source>
        <dbReference type="PROSITE" id="PS50850"/>
    </source>
</evidence>
<feature type="transmembrane region" description="Helical" evidence="9">
    <location>
        <begin position="158"/>
        <end position="178"/>
    </location>
</feature>
<name>A0A1L0CTV4_9ASCO</name>
<evidence type="ECO:0000256" key="5">
    <source>
        <dbReference type="ARBA" id="ARBA00022692"/>
    </source>
</evidence>
<dbReference type="Pfam" id="PF00083">
    <property type="entry name" value="Sugar_tr"/>
    <property type="match status" value="1"/>
</dbReference>
<feature type="transmembrane region" description="Helical" evidence="9">
    <location>
        <begin position="422"/>
        <end position="445"/>
    </location>
</feature>
<evidence type="ECO:0000256" key="2">
    <source>
        <dbReference type="ARBA" id="ARBA00010992"/>
    </source>
</evidence>
<dbReference type="InterPro" id="IPR005828">
    <property type="entry name" value="MFS_sugar_transport-like"/>
</dbReference>
<keyword evidence="3 8" id="KW-0813">Transport</keyword>
<evidence type="ECO:0000256" key="1">
    <source>
        <dbReference type="ARBA" id="ARBA00004141"/>
    </source>
</evidence>
<feature type="transmembrane region" description="Helical" evidence="9">
    <location>
        <begin position="198"/>
        <end position="216"/>
    </location>
</feature>